<evidence type="ECO:0000313" key="3">
    <source>
        <dbReference type="EMBL" id="KIY96112.1"/>
    </source>
</evidence>
<dbReference type="OrthoDB" id="533313at2759"/>
<accession>A0A0D2J8M8</accession>
<name>A0A0D2J8M8_9CHLO</name>
<keyword evidence="4" id="KW-1185">Reference proteome</keyword>
<feature type="compositionally biased region" description="Basic and acidic residues" evidence="1">
    <location>
        <begin position="12"/>
        <end position="21"/>
    </location>
</feature>
<dbReference type="Proteomes" id="UP000054498">
    <property type="component" value="Unassembled WGS sequence"/>
</dbReference>
<dbReference type="PROSITE" id="PS50053">
    <property type="entry name" value="UBIQUITIN_2"/>
    <property type="match status" value="1"/>
</dbReference>
<dbReference type="PANTHER" id="PTHR41749">
    <property type="entry name" value="UBIQUITIN-LIKE DOMAIN-CONTAINING PROTEIN"/>
    <property type="match status" value="1"/>
</dbReference>
<dbReference type="InterPro" id="IPR000626">
    <property type="entry name" value="Ubiquitin-like_dom"/>
</dbReference>
<evidence type="ECO:0000256" key="1">
    <source>
        <dbReference type="SAM" id="MobiDB-lite"/>
    </source>
</evidence>
<dbReference type="KEGG" id="mng:MNEG_11850"/>
<feature type="region of interest" description="Disordered" evidence="1">
    <location>
        <begin position="1"/>
        <end position="21"/>
    </location>
</feature>
<dbReference type="GeneID" id="25729154"/>
<dbReference type="InterPro" id="IPR029071">
    <property type="entry name" value="Ubiquitin-like_domsf"/>
</dbReference>
<dbReference type="SUPFAM" id="SSF54236">
    <property type="entry name" value="Ubiquitin-like"/>
    <property type="match status" value="1"/>
</dbReference>
<dbReference type="AlphaFoldDB" id="A0A0D2J8M8"/>
<dbReference type="STRING" id="145388.A0A0D2J8M8"/>
<evidence type="ECO:0000259" key="2">
    <source>
        <dbReference type="PROSITE" id="PS50053"/>
    </source>
</evidence>
<reference evidence="3 4" key="1">
    <citation type="journal article" date="2013" name="BMC Genomics">
        <title>Reconstruction of the lipid metabolism for the microalga Monoraphidium neglectum from its genome sequence reveals characteristics suitable for biofuel production.</title>
        <authorList>
            <person name="Bogen C."/>
            <person name="Al-Dilaimi A."/>
            <person name="Albersmeier A."/>
            <person name="Wichmann J."/>
            <person name="Grundmann M."/>
            <person name="Rupp O."/>
            <person name="Lauersen K.J."/>
            <person name="Blifernez-Klassen O."/>
            <person name="Kalinowski J."/>
            <person name="Goesmann A."/>
            <person name="Mussgnug J.H."/>
            <person name="Kruse O."/>
        </authorList>
    </citation>
    <scope>NUCLEOTIDE SEQUENCE [LARGE SCALE GENOMIC DNA]</scope>
    <source>
        <strain evidence="3 4">SAG 48.87</strain>
    </source>
</reference>
<dbReference type="RefSeq" id="XP_013895132.1">
    <property type="nucleotide sequence ID" value="XM_014039678.1"/>
</dbReference>
<dbReference type="EMBL" id="KK103155">
    <property type="protein sequence ID" value="KIY96112.1"/>
    <property type="molecule type" value="Genomic_DNA"/>
</dbReference>
<gene>
    <name evidence="3" type="ORF">MNEG_11850</name>
</gene>
<sequence>MELGETGALREQYSDVKAREVNEEEGESVELLLKLPDGQSQTRAFKMGHTVAFVKLKIEKDFGLSMEKQQLALGEGGGKQLIDILCLADYPQIKAGPGAANTVHVSLVA</sequence>
<evidence type="ECO:0000313" key="4">
    <source>
        <dbReference type="Proteomes" id="UP000054498"/>
    </source>
</evidence>
<protein>
    <recommendedName>
        <fullName evidence="2">Ubiquitin-like domain-containing protein</fullName>
    </recommendedName>
</protein>
<organism evidence="3 4">
    <name type="scientific">Monoraphidium neglectum</name>
    <dbReference type="NCBI Taxonomy" id="145388"/>
    <lineage>
        <taxon>Eukaryota</taxon>
        <taxon>Viridiplantae</taxon>
        <taxon>Chlorophyta</taxon>
        <taxon>core chlorophytes</taxon>
        <taxon>Chlorophyceae</taxon>
        <taxon>CS clade</taxon>
        <taxon>Sphaeropleales</taxon>
        <taxon>Selenastraceae</taxon>
        <taxon>Monoraphidium</taxon>
    </lineage>
</organism>
<proteinExistence type="predicted"/>
<feature type="domain" description="Ubiquitin-like" evidence="2">
    <location>
        <begin position="29"/>
        <end position="90"/>
    </location>
</feature>
<dbReference type="Gene3D" id="3.10.20.90">
    <property type="entry name" value="Phosphatidylinositol 3-kinase Catalytic Subunit, Chain A, domain 1"/>
    <property type="match status" value="1"/>
</dbReference>
<dbReference type="PANTHER" id="PTHR41749:SF1">
    <property type="entry name" value="UBIQUITIN-LIKE DOMAIN-CONTAINING PROTEIN"/>
    <property type="match status" value="1"/>
</dbReference>